<name>A0AAQ3QJI9_9LILI</name>
<dbReference type="Pfam" id="PF23572">
    <property type="entry name" value="GH3_C"/>
    <property type="match status" value="1"/>
</dbReference>
<dbReference type="AlphaFoldDB" id="A0AAQ3QJI9"/>
<keyword evidence="2" id="KW-0436">Ligase</keyword>
<dbReference type="GO" id="GO:0005737">
    <property type="term" value="C:cytoplasm"/>
    <property type="evidence" value="ECO:0007669"/>
    <property type="project" value="TreeGrafter"/>
</dbReference>
<reference evidence="5 6" key="1">
    <citation type="submission" date="2023-10" db="EMBL/GenBank/DDBJ databases">
        <title>Chromosome-scale genome assembly provides insights into flower coloration mechanisms of Canna indica.</title>
        <authorList>
            <person name="Li C."/>
        </authorList>
    </citation>
    <scope>NUCLEOTIDE SEQUENCE [LARGE SCALE GENOMIC DNA]</scope>
    <source>
        <tissue evidence="5">Flower</tissue>
    </source>
</reference>
<dbReference type="InterPro" id="IPR055378">
    <property type="entry name" value="GH3_C"/>
</dbReference>
<evidence type="ECO:0000256" key="2">
    <source>
        <dbReference type="ARBA" id="ARBA00022598"/>
    </source>
</evidence>
<evidence type="ECO:0000259" key="3">
    <source>
        <dbReference type="Pfam" id="PF23571"/>
    </source>
</evidence>
<accession>A0AAQ3QJI9</accession>
<dbReference type="Proteomes" id="UP001327560">
    <property type="component" value="Chromosome 6"/>
</dbReference>
<gene>
    <name evidence="5" type="ORF">Cni_G19225</name>
</gene>
<evidence type="ECO:0000256" key="1">
    <source>
        <dbReference type="ARBA" id="ARBA00008068"/>
    </source>
</evidence>
<comment type="similarity">
    <text evidence="1">Belongs to the IAA-amido conjugating enzyme family.</text>
</comment>
<dbReference type="Pfam" id="PF03321">
    <property type="entry name" value="GH3"/>
    <property type="match status" value="2"/>
</dbReference>
<evidence type="ECO:0000259" key="4">
    <source>
        <dbReference type="Pfam" id="PF23572"/>
    </source>
</evidence>
<sequence>MSSSTENSSIKLRHAACASDEEKLAFIEEMTANADAVQAKVLAEILTQNADTEYLQRYKLGGAIDRAAFKAKIPMVTYEDLRLDIRRIADGDRSPVVCADPIKEFFTRELINKGLKLTWMHARMPSSGTSAGECKLIPMTAEEWERRSLLASFCRPIVNSYIPGLDKGMGLYFMFIMVERETPGGLLARPASTSHYKSHHFRTGYSTSTYTSPLATVLCPDHFQSMYAQMLCGLVYRLRVLRLGSIFASGLLHAIRFLQLHWEQLTQDIATGTLRSQITDIDIRNAVAEVLKPDPALAELIRVECSSANWAGIVTKIWPNTKYLDTIVTGIMTQYIPALEYYGSGLPMVCTAYGSSECFCSLNLHPMSKPDEVSYTIMPFMAYFEFLPLNSNMAGESTMNAPLQLVDLVDVEVGKEYETVITTYAGLYRYRMGDILRVVGFHNTTPQFQFVRRKNVLLSIERNRTNEVELQQAVERASKLLKPWGASVLEYTSQAYTQCIPGHYVIYLELCVEEGEGRRWPAKETMEACCLEMEEAMNDFYRELRVLEGSIGPLEIRLVSGGTFEELMEDAITRGASVNQYKVPRCVARPSIIELLDSRVVETYSSPACPKWSPHQT</sequence>
<proteinExistence type="inferred from homology"/>
<evidence type="ECO:0000313" key="6">
    <source>
        <dbReference type="Proteomes" id="UP001327560"/>
    </source>
</evidence>
<dbReference type="PANTHER" id="PTHR31901">
    <property type="entry name" value="GH3 DOMAIN-CONTAINING PROTEIN"/>
    <property type="match status" value="1"/>
</dbReference>
<dbReference type="PANTHER" id="PTHR31901:SF96">
    <property type="entry name" value="INDOLE-3-ACETIC ACID-AMIDO SYNTHETASE GH3.1-RELATED"/>
    <property type="match status" value="1"/>
</dbReference>
<feature type="domain" description="GH3 C-terminal" evidence="4">
    <location>
        <begin position="469"/>
        <end position="589"/>
    </location>
</feature>
<dbReference type="InterPro" id="IPR055377">
    <property type="entry name" value="GH3_M"/>
</dbReference>
<organism evidence="5 6">
    <name type="scientific">Canna indica</name>
    <name type="common">Indian-shot</name>
    <dbReference type="NCBI Taxonomy" id="4628"/>
    <lineage>
        <taxon>Eukaryota</taxon>
        <taxon>Viridiplantae</taxon>
        <taxon>Streptophyta</taxon>
        <taxon>Embryophyta</taxon>
        <taxon>Tracheophyta</taxon>
        <taxon>Spermatophyta</taxon>
        <taxon>Magnoliopsida</taxon>
        <taxon>Liliopsida</taxon>
        <taxon>Zingiberales</taxon>
        <taxon>Cannaceae</taxon>
        <taxon>Canna</taxon>
    </lineage>
</organism>
<dbReference type="GO" id="GO:0016881">
    <property type="term" value="F:acid-amino acid ligase activity"/>
    <property type="evidence" value="ECO:0007669"/>
    <property type="project" value="TreeGrafter"/>
</dbReference>
<feature type="domain" description="GH3 middle" evidence="3">
    <location>
        <begin position="375"/>
        <end position="453"/>
    </location>
</feature>
<dbReference type="EMBL" id="CP136895">
    <property type="protein sequence ID" value="WOL10470.1"/>
    <property type="molecule type" value="Genomic_DNA"/>
</dbReference>
<evidence type="ECO:0000313" key="5">
    <source>
        <dbReference type="EMBL" id="WOL10470.1"/>
    </source>
</evidence>
<keyword evidence="6" id="KW-1185">Reference proteome</keyword>
<protein>
    <submittedName>
        <fullName evidence="5">Uncharacterized protein</fullName>
    </submittedName>
</protein>
<dbReference type="InterPro" id="IPR004993">
    <property type="entry name" value="GH3"/>
</dbReference>
<dbReference type="Pfam" id="PF23571">
    <property type="entry name" value="GH3_M"/>
    <property type="match status" value="1"/>
</dbReference>